<feature type="domain" description="Cyclic nucleotide-binding" evidence="1">
    <location>
        <begin position="1"/>
        <end position="84"/>
    </location>
</feature>
<organism evidence="2 3">
    <name type="scientific">Ktedonobacter racemifer DSM 44963</name>
    <dbReference type="NCBI Taxonomy" id="485913"/>
    <lineage>
        <taxon>Bacteria</taxon>
        <taxon>Bacillati</taxon>
        <taxon>Chloroflexota</taxon>
        <taxon>Ktedonobacteria</taxon>
        <taxon>Ktedonobacterales</taxon>
        <taxon>Ktedonobacteraceae</taxon>
        <taxon>Ktedonobacter</taxon>
    </lineage>
</organism>
<reference evidence="2 3" key="1">
    <citation type="journal article" date="2011" name="Stand. Genomic Sci.">
        <title>Non-contiguous finished genome sequence and contextual data of the filamentous soil bacterium Ktedonobacter racemifer type strain (SOSP1-21).</title>
        <authorList>
            <person name="Chang Y.J."/>
            <person name="Land M."/>
            <person name="Hauser L."/>
            <person name="Chertkov O."/>
            <person name="Del Rio T.G."/>
            <person name="Nolan M."/>
            <person name="Copeland A."/>
            <person name="Tice H."/>
            <person name="Cheng J.F."/>
            <person name="Lucas S."/>
            <person name="Han C."/>
            <person name="Goodwin L."/>
            <person name="Pitluck S."/>
            <person name="Ivanova N."/>
            <person name="Ovchinikova G."/>
            <person name="Pati A."/>
            <person name="Chen A."/>
            <person name="Palaniappan K."/>
            <person name="Mavromatis K."/>
            <person name="Liolios K."/>
            <person name="Brettin T."/>
            <person name="Fiebig A."/>
            <person name="Rohde M."/>
            <person name="Abt B."/>
            <person name="Goker M."/>
            <person name="Detter J.C."/>
            <person name="Woyke T."/>
            <person name="Bristow J."/>
            <person name="Eisen J.A."/>
            <person name="Markowitz V."/>
            <person name="Hugenholtz P."/>
            <person name="Kyrpides N.C."/>
            <person name="Klenk H.P."/>
            <person name="Lapidus A."/>
        </authorList>
    </citation>
    <scope>NUCLEOTIDE SEQUENCE [LARGE SCALE GENOMIC DNA]</scope>
    <source>
        <strain evidence="3">DSM 44963</strain>
    </source>
</reference>
<dbReference type="STRING" id="485913.Krac_2471"/>
<dbReference type="eggNOG" id="ENOG5033RSV">
    <property type="taxonomic scope" value="Bacteria"/>
</dbReference>
<keyword evidence="3" id="KW-1185">Reference proteome</keyword>
<comment type="caution">
    <text evidence="2">The sequence shown here is derived from an EMBL/GenBank/DDBJ whole genome shotgun (WGS) entry which is preliminary data.</text>
</comment>
<gene>
    <name evidence="2" type="ORF">Krac_2471</name>
</gene>
<dbReference type="Proteomes" id="UP000004508">
    <property type="component" value="Unassembled WGS sequence"/>
</dbReference>
<dbReference type="PROSITE" id="PS50042">
    <property type="entry name" value="CNMP_BINDING_3"/>
    <property type="match status" value="1"/>
</dbReference>
<sequence length="376" mass="42796">MTSIADGSVKIQTTSESNPSTPCWFGEVGMISSYLRTHSVLSKINEGVRFARRRCGRYDVIDFLAILFGYAISGERTLEEFYERLQPFAVPFMALFERDRLPSRSALSRFLAVLTEEPVEALCALFLDDLLGRPLAHDKQTGGLVDRAGNTWVVFDIDGTREAARQRALPQGENLPPAFRRLDEVCAPGYRGRKRGEVVRTRTTVLQAHSYQWLGSFGNRGNGRYREELRKALVAIRRYLAAYQLPPGPALLRLDGQYGLGAVLSDLAGFAFVTRGKEYSLLEHPLIQAQLHLPPTTSSSVPKVRWCAASMIARRFRWDPRERPTEWSWPRIPQAKRRAQWASPRGDCLRTLLHEPATIRLYRLRCRRTVSASWRF</sequence>
<dbReference type="InterPro" id="IPR000595">
    <property type="entry name" value="cNMP-bd_dom"/>
</dbReference>
<dbReference type="EMBL" id="ADVG01000004">
    <property type="protein sequence ID" value="EFH81726.1"/>
    <property type="molecule type" value="Genomic_DNA"/>
</dbReference>
<dbReference type="InParanoid" id="D6U5E6"/>
<proteinExistence type="predicted"/>
<evidence type="ECO:0000259" key="1">
    <source>
        <dbReference type="PROSITE" id="PS50042"/>
    </source>
</evidence>
<evidence type="ECO:0000313" key="2">
    <source>
        <dbReference type="EMBL" id="EFH81726.1"/>
    </source>
</evidence>
<evidence type="ECO:0000313" key="3">
    <source>
        <dbReference type="Proteomes" id="UP000004508"/>
    </source>
</evidence>
<name>D6U5E6_KTERA</name>
<accession>D6U5E6</accession>
<protein>
    <recommendedName>
        <fullName evidence="1">Cyclic nucleotide-binding domain-containing protein</fullName>
    </recommendedName>
</protein>
<dbReference type="AlphaFoldDB" id="D6U5E6"/>
<dbReference type="RefSeq" id="WP_007919270.1">
    <property type="nucleotide sequence ID" value="NZ_ADVG01000004.1"/>
</dbReference>